<keyword evidence="4" id="KW-0521">NADP</keyword>
<proteinExistence type="predicted"/>
<keyword evidence="1" id="KW-0285">Flavoprotein</keyword>
<organism evidence="7">
    <name type="scientific">marine sediment metagenome</name>
    <dbReference type="NCBI Taxonomy" id="412755"/>
    <lineage>
        <taxon>unclassified sequences</taxon>
        <taxon>metagenomes</taxon>
        <taxon>ecological metagenomes</taxon>
    </lineage>
</organism>
<evidence type="ECO:0000256" key="1">
    <source>
        <dbReference type="ARBA" id="ARBA00022630"/>
    </source>
</evidence>
<feature type="non-terminal residue" evidence="7">
    <location>
        <position position="1"/>
    </location>
</feature>
<keyword evidence="5" id="KW-0520">NAD</keyword>
<feature type="domain" description="Amine oxidase" evidence="6">
    <location>
        <begin position="7"/>
        <end position="111"/>
    </location>
</feature>
<reference evidence="7" key="1">
    <citation type="journal article" date="2014" name="Front. Microbiol.">
        <title>High frequency of phylogenetically diverse reductive dehalogenase-homologous genes in deep subseafloor sedimentary metagenomes.</title>
        <authorList>
            <person name="Kawai M."/>
            <person name="Futagami T."/>
            <person name="Toyoda A."/>
            <person name="Takaki Y."/>
            <person name="Nishi S."/>
            <person name="Hori S."/>
            <person name="Arai W."/>
            <person name="Tsubouchi T."/>
            <person name="Morono Y."/>
            <person name="Uchiyama I."/>
            <person name="Ito T."/>
            <person name="Fujiyama A."/>
            <person name="Inagaki F."/>
            <person name="Takami H."/>
        </authorList>
    </citation>
    <scope>NUCLEOTIDE SEQUENCE</scope>
    <source>
        <strain evidence="7">Expedition CK06-06</strain>
    </source>
</reference>
<accession>X1TRF5</accession>
<evidence type="ECO:0000256" key="4">
    <source>
        <dbReference type="ARBA" id="ARBA00022857"/>
    </source>
</evidence>
<dbReference type="PANTHER" id="PTHR46091:SF3">
    <property type="entry name" value="AMINE OXIDASE DOMAIN-CONTAINING PROTEIN"/>
    <property type="match status" value="1"/>
</dbReference>
<evidence type="ECO:0000256" key="2">
    <source>
        <dbReference type="ARBA" id="ARBA00022729"/>
    </source>
</evidence>
<dbReference type="Pfam" id="PF01593">
    <property type="entry name" value="Amino_oxidase"/>
    <property type="match status" value="1"/>
</dbReference>
<dbReference type="InterPro" id="IPR002937">
    <property type="entry name" value="Amino_oxidase"/>
</dbReference>
<evidence type="ECO:0000313" key="7">
    <source>
        <dbReference type="EMBL" id="GAI93936.1"/>
    </source>
</evidence>
<evidence type="ECO:0000256" key="5">
    <source>
        <dbReference type="ARBA" id="ARBA00023027"/>
    </source>
</evidence>
<dbReference type="EMBL" id="BARW01023285">
    <property type="protein sequence ID" value="GAI93936.1"/>
    <property type="molecule type" value="Genomic_DNA"/>
</dbReference>
<dbReference type="GO" id="GO:0016491">
    <property type="term" value="F:oxidoreductase activity"/>
    <property type="evidence" value="ECO:0007669"/>
    <property type="project" value="InterPro"/>
</dbReference>
<keyword evidence="2" id="KW-0732">Signal</keyword>
<name>X1TRF5_9ZZZZ</name>
<evidence type="ECO:0000259" key="6">
    <source>
        <dbReference type="Pfam" id="PF01593"/>
    </source>
</evidence>
<dbReference type="PANTHER" id="PTHR46091">
    <property type="entry name" value="BLR7054 PROTEIN"/>
    <property type="match status" value="1"/>
</dbReference>
<sequence>DYYSDWDELNKEDYKAKKKKVGDIFIDKLEKLIPGIKDQIEYYEVATSKTVARYTLNPGGAVYGFAQTPERVISDQIQSIDNLHFASAWTKIGGGFSGAIFSGYLCAMDILRNK</sequence>
<protein>
    <recommendedName>
        <fullName evidence="6">Amine oxidase domain-containing protein</fullName>
    </recommendedName>
</protein>
<keyword evidence="3" id="KW-0274">FAD</keyword>
<dbReference type="InterPro" id="IPR052206">
    <property type="entry name" value="Retinol_saturase"/>
</dbReference>
<gene>
    <name evidence="7" type="ORF">S12H4_38654</name>
</gene>
<comment type="caution">
    <text evidence="7">The sequence shown here is derived from an EMBL/GenBank/DDBJ whole genome shotgun (WGS) entry which is preliminary data.</text>
</comment>
<dbReference type="AlphaFoldDB" id="X1TRF5"/>
<evidence type="ECO:0000256" key="3">
    <source>
        <dbReference type="ARBA" id="ARBA00022827"/>
    </source>
</evidence>